<dbReference type="Pfam" id="PF13456">
    <property type="entry name" value="RVT_3"/>
    <property type="match status" value="1"/>
</dbReference>
<dbReference type="SUPFAM" id="SSF53098">
    <property type="entry name" value="Ribonuclease H-like"/>
    <property type="match status" value="1"/>
</dbReference>
<dbReference type="CDD" id="cd01650">
    <property type="entry name" value="RT_nLTR_like"/>
    <property type="match status" value="1"/>
</dbReference>
<sequence>MKMEDIPSFHLTCFYGAPKACNRSSSLTLFQHFADVAPLLPWLVIGDFNEILSNSQKSGGALRNESQMEAFRRALPLGHLLHSIAAVSNNLRSCPENLQVWHDGNYGSMKKDIKECQAKVEKLNNVLAQTSSHLDELKQAETILDELLEHEEVYWKQRSRVDWLAYGDRNTKFFHAKANDYFADIFQAGDIDNSALATTLECIPNNLVSDAHNALLLAPFTATEVETALKNMGSNKSPGIDGMSAKFYQQNWSIVGKLVIQVVLSILNNGANPTIFNRTIITLIPKIKKPQCMKDFRPISLCKVISKMVTKILVARFKEVLPLVISDMQNAFLPNRLITDNILVAFELVHAIKNKTPGRNGITSIKLDMSKAFDRVEWRFIEEVMRRMGFADGWITLIMGCLTTNSFSFLINGEVTGNLIPTRGLRQGCPLSPYLVLICVEGLSRLLQHEQSIGNLHGFKLTRHAPSISHLLFADDSLLFCQANESSCLAIKRVLDTYHRASGQVLNPDKSVLSFSPNTTLAAQVFFHRHLSMPITPIINLSGIITTLVFIRYKVAIILQPPLKMKTLALAPRHPSHGGNSFGPYKSHKKSRSSLGESFMTFYQWLLHLFEGRSLPIRLAPSVDKLGNQRDMLFLVVNMPRIFDLLNISLLLWLLLHQQRHISNIYRLFLLLHKHRANPALSQPWSPPSPGGLKLNVDAAVNSSTNTIGAGAVIRYFNGHVVAAMSMPTVGNFKSHGMIAKTLFHSLNWAIQQQILVIQVEIDALMVTNALTTPFNSNSSFSNLMIDVISLLSFFPNVNVSHVKRSTNETAHGLVKFTLGVDETCSWLEVIHSPVYSVIVNESMFV</sequence>
<accession>A0A803Q678</accession>
<dbReference type="InterPro" id="IPR002156">
    <property type="entry name" value="RNaseH_domain"/>
</dbReference>
<evidence type="ECO:0000256" key="1">
    <source>
        <dbReference type="SAM" id="Coils"/>
    </source>
</evidence>
<reference evidence="3" key="2">
    <citation type="submission" date="2021-03" db="UniProtKB">
        <authorList>
            <consortium name="EnsemblPlants"/>
        </authorList>
    </citation>
    <scope>IDENTIFICATION</scope>
</reference>
<dbReference type="InterPro" id="IPR052343">
    <property type="entry name" value="Retrotransposon-Effector_Assoc"/>
</dbReference>
<dbReference type="InterPro" id="IPR036397">
    <property type="entry name" value="RNaseH_sf"/>
</dbReference>
<dbReference type="EnsemblPlants" id="evm.model.07.736">
    <property type="protein sequence ID" value="cds.evm.model.07.736"/>
    <property type="gene ID" value="evm.TU.07.736"/>
</dbReference>
<feature type="coiled-coil region" evidence="1">
    <location>
        <begin position="106"/>
        <end position="140"/>
    </location>
</feature>
<dbReference type="Pfam" id="PF00078">
    <property type="entry name" value="RVT_1"/>
    <property type="match status" value="1"/>
</dbReference>
<evidence type="ECO:0000259" key="2">
    <source>
        <dbReference type="PROSITE" id="PS50878"/>
    </source>
</evidence>
<protein>
    <recommendedName>
        <fullName evidence="2">Reverse transcriptase domain-containing protein</fullName>
    </recommendedName>
</protein>
<evidence type="ECO:0000313" key="3">
    <source>
        <dbReference type="EnsemblPlants" id="cds.evm.model.07.736"/>
    </source>
</evidence>
<keyword evidence="4" id="KW-1185">Reference proteome</keyword>
<dbReference type="InterPro" id="IPR044730">
    <property type="entry name" value="RNase_H-like_dom_plant"/>
</dbReference>
<evidence type="ECO:0000313" key="4">
    <source>
        <dbReference type="Proteomes" id="UP000596661"/>
    </source>
</evidence>
<dbReference type="PANTHER" id="PTHR46890:SF48">
    <property type="entry name" value="RNA-DIRECTED DNA POLYMERASE"/>
    <property type="match status" value="1"/>
</dbReference>
<dbReference type="SUPFAM" id="SSF56672">
    <property type="entry name" value="DNA/RNA polymerases"/>
    <property type="match status" value="1"/>
</dbReference>
<dbReference type="Gramene" id="evm.model.07.736">
    <property type="protein sequence ID" value="cds.evm.model.07.736"/>
    <property type="gene ID" value="evm.TU.07.736"/>
</dbReference>
<dbReference type="EMBL" id="UZAU01000644">
    <property type="status" value="NOT_ANNOTATED_CDS"/>
    <property type="molecule type" value="Genomic_DNA"/>
</dbReference>
<feature type="domain" description="Reverse transcriptase" evidence="2">
    <location>
        <begin position="265"/>
        <end position="546"/>
    </location>
</feature>
<proteinExistence type="predicted"/>
<reference evidence="3" key="1">
    <citation type="submission" date="2018-11" db="EMBL/GenBank/DDBJ databases">
        <authorList>
            <person name="Grassa J C."/>
        </authorList>
    </citation>
    <scope>NUCLEOTIDE SEQUENCE [LARGE SCALE GENOMIC DNA]</scope>
</reference>
<dbReference type="InterPro" id="IPR000477">
    <property type="entry name" value="RT_dom"/>
</dbReference>
<dbReference type="InterPro" id="IPR043502">
    <property type="entry name" value="DNA/RNA_pol_sf"/>
</dbReference>
<dbReference type="PANTHER" id="PTHR46890">
    <property type="entry name" value="NON-LTR RETROLELEMENT REVERSE TRANSCRIPTASE-LIKE PROTEIN-RELATED"/>
    <property type="match status" value="1"/>
</dbReference>
<dbReference type="AlphaFoldDB" id="A0A803Q678"/>
<dbReference type="PROSITE" id="PS50878">
    <property type="entry name" value="RT_POL"/>
    <property type="match status" value="1"/>
</dbReference>
<dbReference type="CDD" id="cd06222">
    <property type="entry name" value="RNase_H_like"/>
    <property type="match status" value="1"/>
</dbReference>
<dbReference type="Gene3D" id="3.30.420.10">
    <property type="entry name" value="Ribonuclease H-like superfamily/Ribonuclease H"/>
    <property type="match status" value="1"/>
</dbReference>
<name>A0A803Q678_CANSA</name>
<dbReference type="Proteomes" id="UP000596661">
    <property type="component" value="Chromosome 7"/>
</dbReference>
<dbReference type="InterPro" id="IPR012337">
    <property type="entry name" value="RNaseH-like_sf"/>
</dbReference>
<dbReference type="GO" id="GO:0004523">
    <property type="term" value="F:RNA-DNA hybrid ribonuclease activity"/>
    <property type="evidence" value="ECO:0007669"/>
    <property type="project" value="InterPro"/>
</dbReference>
<keyword evidence="1" id="KW-0175">Coiled coil</keyword>
<organism evidence="3 4">
    <name type="scientific">Cannabis sativa</name>
    <name type="common">Hemp</name>
    <name type="synonym">Marijuana</name>
    <dbReference type="NCBI Taxonomy" id="3483"/>
    <lineage>
        <taxon>Eukaryota</taxon>
        <taxon>Viridiplantae</taxon>
        <taxon>Streptophyta</taxon>
        <taxon>Embryophyta</taxon>
        <taxon>Tracheophyta</taxon>
        <taxon>Spermatophyta</taxon>
        <taxon>Magnoliopsida</taxon>
        <taxon>eudicotyledons</taxon>
        <taxon>Gunneridae</taxon>
        <taxon>Pentapetalae</taxon>
        <taxon>rosids</taxon>
        <taxon>fabids</taxon>
        <taxon>Rosales</taxon>
        <taxon>Cannabaceae</taxon>
        <taxon>Cannabis</taxon>
    </lineage>
</organism>
<dbReference type="GO" id="GO:0003676">
    <property type="term" value="F:nucleic acid binding"/>
    <property type="evidence" value="ECO:0007669"/>
    <property type="project" value="InterPro"/>
</dbReference>